<dbReference type="PROSITE" id="PS50943">
    <property type="entry name" value="HTH_CROC1"/>
    <property type="match status" value="1"/>
</dbReference>
<reference evidence="2 3" key="1">
    <citation type="submission" date="2020-07" db="EMBL/GenBank/DDBJ databases">
        <title>Stappia sp., F7233, whole genome shotgun sequencing project.</title>
        <authorList>
            <person name="Jiang S."/>
            <person name="Liu Z.W."/>
            <person name="Du Z.J."/>
        </authorList>
    </citation>
    <scope>NUCLEOTIDE SEQUENCE [LARGE SCALE GENOMIC DNA]</scope>
    <source>
        <strain evidence="2 3">F7233</strain>
    </source>
</reference>
<dbReference type="RefSeq" id="WP_182166304.1">
    <property type="nucleotide sequence ID" value="NZ_JACFXV010000060.1"/>
</dbReference>
<sequence>MEHALTKYRKANCLTLDDVSRQLSVTRATVCKWEKGRIPAERVLEVERVTGVPRHHLRPDLYPLDEPAA</sequence>
<dbReference type="GO" id="GO:0003677">
    <property type="term" value="F:DNA binding"/>
    <property type="evidence" value="ECO:0007669"/>
    <property type="project" value="InterPro"/>
</dbReference>
<gene>
    <name evidence="2" type="ORF">H2509_14010</name>
</gene>
<evidence type="ECO:0000313" key="2">
    <source>
        <dbReference type="EMBL" id="MBA5778239.1"/>
    </source>
</evidence>
<keyword evidence="3" id="KW-1185">Reference proteome</keyword>
<feature type="domain" description="HTH cro/C1-type" evidence="1">
    <location>
        <begin position="5"/>
        <end position="57"/>
    </location>
</feature>
<dbReference type="InterPro" id="IPR031856">
    <property type="entry name" value="YdaS_toxin-like"/>
</dbReference>
<dbReference type="EMBL" id="JACFXV010000060">
    <property type="protein sequence ID" value="MBA5778239.1"/>
    <property type="molecule type" value="Genomic_DNA"/>
</dbReference>
<dbReference type="Proteomes" id="UP000541109">
    <property type="component" value="Unassembled WGS sequence"/>
</dbReference>
<dbReference type="InterPro" id="IPR001387">
    <property type="entry name" value="Cro/C1-type_HTH"/>
</dbReference>
<dbReference type="CDD" id="cd00093">
    <property type="entry name" value="HTH_XRE"/>
    <property type="match status" value="1"/>
</dbReference>
<dbReference type="SUPFAM" id="SSF47413">
    <property type="entry name" value="lambda repressor-like DNA-binding domains"/>
    <property type="match status" value="1"/>
</dbReference>
<evidence type="ECO:0000313" key="3">
    <source>
        <dbReference type="Proteomes" id="UP000541109"/>
    </source>
</evidence>
<accession>A0A839AIA0</accession>
<evidence type="ECO:0000259" key="1">
    <source>
        <dbReference type="PROSITE" id="PS50943"/>
    </source>
</evidence>
<dbReference type="AlphaFoldDB" id="A0A839AIA0"/>
<name>A0A839AIA0_9HYPH</name>
<dbReference type="Pfam" id="PF15943">
    <property type="entry name" value="YdaS_toxin"/>
    <property type="match status" value="1"/>
</dbReference>
<dbReference type="Gene3D" id="1.10.260.40">
    <property type="entry name" value="lambda repressor-like DNA-binding domains"/>
    <property type="match status" value="1"/>
</dbReference>
<proteinExistence type="predicted"/>
<comment type="caution">
    <text evidence="2">The sequence shown here is derived from an EMBL/GenBank/DDBJ whole genome shotgun (WGS) entry which is preliminary data.</text>
</comment>
<protein>
    <submittedName>
        <fullName evidence="2">Helix-turn-helix domain-containing protein</fullName>
    </submittedName>
</protein>
<dbReference type="InterPro" id="IPR010982">
    <property type="entry name" value="Lambda_DNA-bd_dom_sf"/>
</dbReference>
<organism evidence="2 3">
    <name type="scientific">Stappia albiluteola</name>
    <dbReference type="NCBI Taxonomy" id="2758565"/>
    <lineage>
        <taxon>Bacteria</taxon>
        <taxon>Pseudomonadati</taxon>
        <taxon>Pseudomonadota</taxon>
        <taxon>Alphaproteobacteria</taxon>
        <taxon>Hyphomicrobiales</taxon>
        <taxon>Stappiaceae</taxon>
        <taxon>Stappia</taxon>
    </lineage>
</organism>